<protein>
    <submittedName>
        <fullName evidence="9">ABC transporter permease</fullName>
    </submittedName>
</protein>
<evidence type="ECO:0000256" key="5">
    <source>
        <dbReference type="ARBA" id="ARBA00022989"/>
    </source>
</evidence>
<evidence type="ECO:0000256" key="4">
    <source>
        <dbReference type="ARBA" id="ARBA00022692"/>
    </source>
</evidence>
<dbReference type="RefSeq" id="WP_213408745.1">
    <property type="nucleotide sequence ID" value="NZ_CP074441.1"/>
</dbReference>
<evidence type="ECO:0000256" key="7">
    <source>
        <dbReference type="RuleBase" id="RU363032"/>
    </source>
</evidence>
<keyword evidence="10" id="KW-1185">Reference proteome</keyword>
<dbReference type="SUPFAM" id="SSF161098">
    <property type="entry name" value="MetI-like"/>
    <property type="match status" value="1"/>
</dbReference>
<keyword evidence="5 7" id="KW-1133">Transmembrane helix</keyword>
<dbReference type="InterPro" id="IPR035906">
    <property type="entry name" value="MetI-like_sf"/>
</dbReference>
<dbReference type="Pfam" id="PF19300">
    <property type="entry name" value="BPD_transp_1_N"/>
    <property type="match status" value="1"/>
</dbReference>
<comment type="subcellular location">
    <subcellularLocation>
        <location evidence="1 7">Cell membrane</location>
        <topology evidence="1 7">Multi-pass membrane protein</topology>
    </subcellularLocation>
</comment>
<evidence type="ECO:0000256" key="6">
    <source>
        <dbReference type="ARBA" id="ARBA00023136"/>
    </source>
</evidence>
<dbReference type="PANTHER" id="PTHR43163">
    <property type="entry name" value="DIPEPTIDE TRANSPORT SYSTEM PERMEASE PROTEIN DPPB-RELATED"/>
    <property type="match status" value="1"/>
</dbReference>
<dbReference type="InterPro" id="IPR000515">
    <property type="entry name" value="MetI-like"/>
</dbReference>
<keyword evidence="2 7" id="KW-0813">Transport</keyword>
<comment type="caution">
    <text evidence="9">The sequence shown here is derived from an EMBL/GenBank/DDBJ whole genome shotgun (WGS) entry which is preliminary data.</text>
</comment>
<feature type="transmembrane region" description="Helical" evidence="7">
    <location>
        <begin position="100"/>
        <end position="121"/>
    </location>
</feature>
<evidence type="ECO:0000256" key="3">
    <source>
        <dbReference type="ARBA" id="ARBA00022475"/>
    </source>
</evidence>
<comment type="similarity">
    <text evidence="7">Belongs to the binding-protein-dependent transport system permease family.</text>
</comment>
<dbReference type="Proteomes" id="UP001526225">
    <property type="component" value="Unassembled WGS sequence"/>
</dbReference>
<evidence type="ECO:0000313" key="10">
    <source>
        <dbReference type="Proteomes" id="UP001526225"/>
    </source>
</evidence>
<organism evidence="9 10">
    <name type="scientific">Weissella ceti</name>
    <dbReference type="NCBI Taxonomy" id="759620"/>
    <lineage>
        <taxon>Bacteria</taxon>
        <taxon>Bacillati</taxon>
        <taxon>Bacillota</taxon>
        <taxon>Bacilli</taxon>
        <taxon>Lactobacillales</taxon>
        <taxon>Lactobacillaceae</taxon>
        <taxon>Weissella</taxon>
    </lineage>
</organism>
<gene>
    <name evidence="9" type="ORF">OIT44_00190</name>
</gene>
<keyword evidence="4 7" id="KW-0812">Transmembrane</keyword>
<keyword evidence="6 7" id="KW-0472">Membrane</keyword>
<dbReference type="InterPro" id="IPR045621">
    <property type="entry name" value="BPD_transp_1_N"/>
</dbReference>
<dbReference type="Pfam" id="PF00528">
    <property type="entry name" value="BPD_transp_1"/>
    <property type="match status" value="1"/>
</dbReference>
<feature type="domain" description="ABC transmembrane type-1" evidence="8">
    <location>
        <begin position="94"/>
        <end position="295"/>
    </location>
</feature>
<name>A0ABT3E267_9LACO</name>
<sequence length="306" mass="34058">MFKYVMKRLSMLLVTLFLVISATFFLMKLMPGSPFANADKLTPDQQAALAAQYGLNDPLWMQYGNYVWRALHFDFGESFQFPGQTVSQLISMRLGPSVQIGLQALVFGVTLGILMGIFAMMHHHRRGDKVVSFMSMVGMSVPSFVVAALLQYFVGLKLGWLPIAGWEGFKFTILPTLALTIAPFALSTRFMRAKLIDVMQTDYVAFARAKGLTPRQIVKNHMLRNALLPLVTICGPLAVGLMTGSVVIEQVFAIPGIGNQFVSAILTNDYPMIMGTTIVYASLLMIVLLITDLIYGWLDPRIRFDR</sequence>
<dbReference type="Gene3D" id="1.10.3720.10">
    <property type="entry name" value="MetI-like"/>
    <property type="match status" value="1"/>
</dbReference>
<proteinExistence type="inferred from homology"/>
<reference evidence="9 10" key="1">
    <citation type="submission" date="2022-10" db="EMBL/GenBank/DDBJ databases">
        <title>Weissella fermenti sp. nov., isolated from fermented cabbage.</title>
        <authorList>
            <person name="Lee J.K."/>
            <person name="Baek J.H."/>
            <person name="Choi D.G."/>
            <person name="Kim J.M."/>
            <person name="Jeon C.O."/>
        </authorList>
    </citation>
    <scope>NUCLEOTIDE SEQUENCE [LARGE SCALE GENOMIC DNA]</scope>
    <source>
        <strain evidence="9 10">KACC 18534</strain>
    </source>
</reference>
<feature type="transmembrane region" description="Helical" evidence="7">
    <location>
        <begin position="226"/>
        <end position="248"/>
    </location>
</feature>
<dbReference type="EMBL" id="JAOZFE010000001">
    <property type="protein sequence ID" value="MCW0952514.1"/>
    <property type="molecule type" value="Genomic_DNA"/>
</dbReference>
<evidence type="ECO:0000259" key="8">
    <source>
        <dbReference type="PROSITE" id="PS50928"/>
    </source>
</evidence>
<feature type="transmembrane region" description="Helical" evidence="7">
    <location>
        <begin position="133"/>
        <end position="153"/>
    </location>
</feature>
<feature type="transmembrane region" description="Helical" evidence="7">
    <location>
        <begin position="278"/>
        <end position="298"/>
    </location>
</feature>
<evidence type="ECO:0000256" key="2">
    <source>
        <dbReference type="ARBA" id="ARBA00022448"/>
    </source>
</evidence>
<accession>A0ABT3E267</accession>
<keyword evidence="3" id="KW-1003">Cell membrane</keyword>
<dbReference type="PROSITE" id="PS50928">
    <property type="entry name" value="ABC_TM1"/>
    <property type="match status" value="1"/>
</dbReference>
<dbReference type="PANTHER" id="PTHR43163:SF6">
    <property type="entry name" value="DIPEPTIDE TRANSPORT SYSTEM PERMEASE PROTEIN DPPB-RELATED"/>
    <property type="match status" value="1"/>
</dbReference>
<evidence type="ECO:0000256" key="1">
    <source>
        <dbReference type="ARBA" id="ARBA00004651"/>
    </source>
</evidence>
<evidence type="ECO:0000313" key="9">
    <source>
        <dbReference type="EMBL" id="MCW0952514.1"/>
    </source>
</evidence>
<feature type="transmembrane region" description="Helical" evidence="7">
    <location>
        <begin position="173"/>
        <end position="191"/>
    </location>
</feature>
<dbReference type="CDD" id="cd06261">
    <property type="entry name" value="TM_PBP2"/>
    <property type="match status" value="1"/>
</dbReference>